<gene>
    <name evidence="2" type="ORF">FM101_05010</name>
</gene>
<sequence length="206" mass="21931">MQGLDGFLGARWKHQAYASTLVRRSDGAVLTVKDAVGVNESRYGEDSEPDWVLPTAQVRSGATPRGAAASILARMALEPSMGRMLVHDFRPATGGAHSAGGNDTGQEFFVYDGGTWVTDVERFTADGGLLQVRFCPLDQLPVLLPPGDAERAAAGVRALELGGVTELEHGRDMTPRHVPGNRQPPRGLMPELPTTAPVPGLRPTRG</sequence>
<organism evidence="2 3">
    <name type="scientific">Arthrobacter rhombi</name>
    <dbReference type="NCBI Taxonomy" id="71253"/>
    <lineage>
        <taxon>Bacteria</taxon>
        <taxon>Bacillati</taxon>
        <taxon>Actinomycetota</taxon>
        <taxon>Actinomycetes</taxon>
        <taxon>Micrococcales</taxon>
        <taxon>Micrococcaceae</taxon>
        <taxon>Arthrobacter</taxon>
    </lineage>
</organism>
<proteinExistence type="predicted"/>
<evidence type="ECO:0000313" key="3">
    <source>
        <dbReference type="Proteomes" id="UP000195913"/>
    </source>
</evidence>
<reference evidence="2 3" key="1">
    <citation type="submission" date="2017-02" db="EMBL/GenBank/DDBJ databases">
        <authorList>
            <person name="Peterson S.W."/>
        </authorList>
    </citation>
    <scope>NUCLEOTIDE SEQUENCE [LARGE SCALE GENOMIC DNA]</scope>
    <source>
        <strain evidence="2 3">B Ar 00.02</strain>
    </source>
</reference>
<name>A0A1R4FPI6_9MICC</name>
<keyword evidence="3" id="KW-1185">Reference proteome</keyword>
<protein>
    <submittedName>
        <fullName evidence="2">Uncharacterized protein</fullName>
    </submittedName>
</protein>
<evidence type="ECO:0000256" key="1">
    <source>
        <dbReference type="SAM" id="MobiDB-lite"/>
    </source>
</evidence>
<dbReference type="Proteomes" id="UP000195913">
    <property type="component" value="Unassembled WGS sequence"/>
</dbReference>
<feature type="region of interest" description="Disordered" evidence="1">
    <location>
        <begin position="169"/>
        <end position="206"/>
    </location>
</feature>
<dbReference type="EMBL" id="FUHW01000021">
    <property type="protein sequence ID" value="SJM57727.1"/>
    <property type="molecule type" value="Genomic_DNA"/>
</dbReference>
<accession>A0A1R4FPI6</accession>
<evidence type="ECO:0000313" key="2">
    <source>
        <dbReference type="EMBL" id="SJM57727.1"/>
    </source>
</evidence>
<dbReference type="AlphaFoldDB" id="A0A1R4FPI6"/>